<gene>
    <name evidence="9" type="ORF">E4634_08270</name>
</gene>
<evidence type="ECO:0000313" key="10">
    <source>
        <dbReference type="Proteomes" id="UP000298050"/>
    </source>
</evidence>
<dbReference type="Proteomes" id="UP000298050">
    <property type="component" value="Unassembled WGS sequence"/>
</dbReference>
<dbReference type="AlphaFoldDB" id="A0A4Z0M416"/>
<feature type="transmembrane region" description="Helical" evidence="8">
    <location>
        <begin position="217"/>
        <end position="234"/>
    </location>
</feature>
<proteinExistence type="inferred from homology"/>
<evidence type="ECO:0000256" key="4">
    <source>
        <dbReference type="ARBA" id="ARBA00022475"/>
    </source>
</evidence>
<protein>
    <submittedName>
        <fullName evidence="9">AI-2E family transporter</fullName>
    </submittedName>
</protein>
<feature type="transmembrane region" description="Helical" evidence="8">
    <location>
        <begin position="278"/>
        <end position="301"/>
    </location>
</feature>
<evidence type="ECO:0000256" key="5">
    <source>
        <dbReference type="ARBA" id="ARBA00022692"/>
    </source>
</evidence>
<reference evidence="9 10" key="1">
    <citation type="submission" date="2019-04" db="EMBL/GenBank/DDBJ databases">
        <title>Taxonomy of novel Haliea sp. from mangrove soil of West Coast of India.</title>
        <authorList>
            <person name="Verma A."/>
            <person name="Kumar P."/>
            <person name="Krishnamurthi S."/>
        </authorList>
    </citation>
    <scope>NUCLEOTIDE SEQUENCE [LARGE SCALE GENOMIC DNA]</scope>
    <source>
        <strain evidence="9 10">SAOS-164</strain>
    </source>
</reference>
<keyword evidence="3" id="KW-0813">Transport</keyword>
<evidence type="ECO:0000256" key="1">
    <source>
        <dbReference type="ARBA" id="ARBA00004651"/>
    </source>
</evidence>
<keyword evidence="6 8" id="KW-1133">Transmembrane helix</keyword>
<feature type="transmembrane region" description="Helical" evidence="8">
    <location>
        <begin position="72"/>
        <end position="93"/>
    </location>
</feature>
<dbReference type="PANTHER" id="PTHR21716">
    <property type="entry name" value="TRANSMEMBRANE PROTEIN"/>
    <property type="match status" value="1"/>
</dbReference>
<comment type="subcellular location">
    <subcellularLocation>
        <location evidence="1">Cell membrane</location>
        <topology evidence="1">Multi-pass membrane protein</topology>
    </subcellularLocation>
</comment>
<dbReference type="InterPro" id="IPR002549">
    <property type="entry name" value="AI-2E-like"/>
</dbReference>
<dbReference type="GO" id="GO:0005886">
    <property type="term" value="C:plasma membrane"/>
    <property type="evidence" value="ECO:0007669"/>
    <property type="project" value="UniProtKB-SubCell"/>
</dbReference>
<keyword evidence="5 8" id="KW-0812">Transmembrane</keyword>
<evidence type="ECO:0000256" key="3">
    <source>
        <dbReference type="ARBA" id="ARBA00022448"/>
    </source>
</evidence>
<feature type="transmembrane region" description="Helical" evidence="8">
    <location>
        <begin position="20"/>
        <end position="51"/>
    </location>
</feature>
<dbReference type="PANTHER" id="PTHR21716:SF53">
    <property type="entry name" value="PERMEASE PERM-RELATED"/>
    <property type="match status" value="1"/>
</dbReference>
<keyword evidence="4" id="KW-1003">Cell membrane</keyword>
<keyword evidence="7 8" id="KW-0472">Membrane</keyword>
<dbReference type="OrthoDB" id="5562213at2"/>
<name>A0A4Z0M416_9GAMM</name>
<feature type="transmembrane region" description="Helical" evidence="8">
    <location>
        <begin position="240"/>
        <end position="266"/>
    </location>
</feature>
<comment type="similarity">
    <text evidence="2">Belongs to the autoinducer-2 exporter (AI-2E) (TC 2.A.86) family.</text>
</comment>
<dbReference type="RefSeq" id="WP_135442693.1">
    <property type="nucleotide sequence ID" value="NZ_SRLE01000006.1"/>
</dbReference>
<evidence type="ECO:0000313" key="9">
    <source>
        <dbReference type="EMBL" id="TGD74118.1"/>
    </source>
</evidence>
<evidence type="ECO:0000256" key="6">
    <source>
        <dbReference type="ARBA" id="ARBA00022989"/>
    </source>
</evidence>
<comment type="caution">
    <text evidence="9">The sequence shown here is derived from an EMBL/GenBank/DDBJ whole genome shotgun (WGS) entry which is preliminary data.</text>
</comment>
<dbReference type="GO" id="GO:0055085">
    <property type="term" value="P:transmembrane transport"/>
    <property type="evidence" value="ECO:0007669"/>
    <property type="project" value="TreeGrafter"/>
</dbReference>
<dbReference type="EMBL" id="SRLE01000006">
    <property type="protein sequence ID" value="TGD74118.1"/>
    <property type="molecule type" value="Genomic_DNA"/>
</dbReference>
<dbReference type="Pfam" id="PF01594">
    <property type="entry name" value="AI-2E_transport"/>
    <property type="match status" value="1"/>
</dbReference>
<feature type="transmembrane region" description="Helical" evidence="8">
    <location>
        <begin position="158"/>
        <end position="177"/>
    </location>
</feature>
<accession>A0A4Z0M416</accession>
<feature type="transmembrane region" description="Helical" evidence="8">
    <location>
        <begin position="307"/>
        <end position="338"/>
    </location>
</feature>
<evidence type="ECO:0000256" key="7">
    <source>
        <dbReference type="ARBA" id="ARBA00023136"/>
    </source>
</evidence>
<evidence type="ECO:0000256" key="2">
    <source>
        <dbReference type="ARBA" id="ARBA00009773"/>
    </source>
</evidence>
<evidence type="ECO:0000256" key="8">
    <source>
        <dbReference type="SAM" id="Phobius"/>
    </source>
</evidence>
<keyword evidence="10" id="KW-1185">Reference proteome</keyword>
<organism evidence="9 10">
    <name type="scientific">Mangrovimicrobium sediminis</name>
    <dbReference type="NCBI Taxonomy" id="2562682"/>
    <lineage>
        <taxon>Bacteria</taxon>
        <taxon>Pseudomonadati</taxon>
        <taxon>Pseudomonadota</taxon>
        <taxon>Gammaproteobacteria</taxon>
        <taxon>Cellvibrionales</taxon>
        <taxon>Halieaceae</taxon>
        <taxon>Mangrovimicrobium</taxon>
    </lineage>
</organism>
<sequence length="363" mass="40152">MLEVFKKWYHRYLAEEEAVLLLVLLVGSVLLLITIGDILAPLLASVVLAYLMQGLSGQLERHGVPSWLGVSLAYLVFVGVFFGVTLGLLPLVWRQLVALASDLPRYIDQGKQLLVVLPDRYPGIVSREQIGTLVAAAQAEAASVGQVLVTRSIASLPGLLSVMVYMILIPILVFFFLRDRELILNWLSSFLPEERPLLRRIWGEMNQQFANYSRGKVLEIIIVGGVSYFCFVWLELRYAALLALLVGLSVIIPYIGAALVTIPVVMVSFFQWGFTNEFYVLCIVYLVVQALDGNVLVPLLFSEAVNLHPVAIILAILFFGGIWGLWGVFFAIPLATLIKAIIYAWPSRVGESPTGTSAQDTVE</sequence>